<evidence type="ECO:0000313" key="3">
    <source>
        <dbReference type="Proteomes" id="UP001174136"/>
    </source>
</evidence>
<name>A0AA47MLX9_MERPO</name>
<keyword evidence="3" id="KW-1185">Reference proteome</keyword>
<evidence type="ECO:0000256" key="1">
    <source>
        <dbReference type="SAM" id="MobiDB-lite"/>
    </source>
</evidence>
<protein>
    <submittedName>
        <fullName evidence="2">Uncharacterized protein</fullName>
    </submittedName>
</protein>
<accession>A0AA47MLX9</accession>
<dbReference type="EMBL" id="JAOPHQ010003475">
    <property type="protein sequence ID" value="KAK0142798.1"/>
    <property type="molecule type" value="Genomic_DNA"/>
</dbReference>
<dbReference type="Proteomes" id="UP001174136">
    <property type="component" value="Unassembled WGS sequence"/>
</dbReference>
<gene>
    <name evidence="2" type="ORF">N1851_019271</name>
</gene>
<feature type="region of interest" description="Disordered" evidence="1">
    <location>
        <begin position="151"/>
        <end position="171"/>
    </location>
</feature>
<feature type="compositionally biased region" description="Basic and acidic residues" evidence="1">
    <location>
        <begin position="151"/>
        <end position="166"/>
    </location>
</feature>
<evidence type="ECO:0000313" key="2">
    <source>
        <dbReference type="EMBL" id="KAK0142798.1"/>
    </source>
</evidence>
<comment type="caution">
    <text evidence="2">The sequence shown here is derived from an EMBL/GenBank/DDBJ whole genome shotgun (WGS) entry which is preliminary data.</text>
</comment>
<reference evidence="2" key="1">
    <citation type="journal article" date="2023" name="Front. Mar. Sci.">
        <title>A new Merluccius polli reference genome to investigate the effects of global change in West African waters.</title>
        <authorList>
            <person name="Mateo J.L."/>
            <person name="Blanco-Fernandez C."/>
            <person name="Garcia-Vazquez E."/>
            <person name="Machado-Schiaffino G."/>
        </authorList>
    </citation>
    <scope>NUCLEOTIDE SEQUENCE</scope>
    <source>
        <strain evidence="2">C29</strain>
        <tissue evidence="2">Fin</tissue>
    </source>
</reference>
<proteinExistence type="predicted"/>
<dbReference type="AlphaFoldDB" id="A0AA47MLX9"/>
<organism evidence="2 3">
    <name type="scientific">Merluccius polli</name>
    <name type="common">Benguela hake</name>
    <name type="synonym">Merluccius cadenati</name>
    <dbReference type="NCBI Taxonomy" id="89951"/>
    <lineage>
        <taxon>Eukaryota</taxon>
        <taxon>Metazoa</taxon>
        <taxon>Chordata</taxon>
        <taxon>Craniata</taxon>
        <taxon>Vertebrata</taxon>
        <taxon>Euteleostomi</taxon>
        <taxon>Actinopterygii</taxon>
        <taxon>Neopterygii</taxon>
        <taxon>Teleostei</taxon>
        <taxon>Neoteleostei</taxon>
        <taxon>Acanthomorphata</taxon>
        <taxon>Zeiogadaria</taxon>
        <taxon>Gadariae</taxon>
        <taxon>Gadiformes</taxon>
        <taxon>Gadoidei</taxon>
        <taxon>Merlucciidae</taxon>
        <taxon>Merluccius</taxon>
    </lineage>
</organism>
<sequence length="244" mass="27691">MTSSQHAHRLCVDSGLRLSPRLAGPVLGPRLAGPCDYINVRRECILRSLVVYVNEDPDVFFKEYLPTAVEDAERDITTTVMGIYRIRRDGHEEPEDVGVVIEGIKVLNNLASVTTGFIMLLSSAANATAASTPLPSLPAYLIKISLTNFPDRRQGTRSRGRPDRRQGMRHWNLPRGRNWNLLQLSRDRRLLQLSRNRRDAGRVQGPAGCRPWYWAAEPPRRWAVVRTRSWAAERHDAAESHAYF</sequence>